<reference evidence="2" key="1">
    <citation type="submission" date="2022-12" db="EMBL/GenBank/DDBJ databases">
        <authorList>
            <person name="Ruckert C."/>
            <person name="Busche T."/>
            <person name="Kalinowski J."/>
            <person name="Wittmann C."/>
        </authorList>
    </citation>
    <scope>NUCLEOTIDE SEQUENCE</scope>
    <source>
        <strain evidence="2">DSM 40467</strain>
    </source>
</reference>
<evidence type="ECO:0000313" key="3">
    <source>
        <dbReference type="Proteomes" id="UP001164439"/>
    </source>
</evidence>
<dbReference type="SUPFAM" id="SSF56349">
    <property type="entry name" value="DNA breaking-rejoining enzymes"/>
    <property type="match status" value="1"/>
</dbReference>
<dbReference type="InterPro" id="IPR013762">
    <property type="entry name" value="Integrase-like_cat_sf"/>
</dbReference>
<keyword evidence="3" id="KW-1185">Reference proteome</keyword>
<sequence>MTTSAARTLFPGIPHDALVFANQPLVAGYVLESTARFGDDKWDLSPVLHQRHQHVLSIDFTTLPIQFRAVTKELFFALLTNDHPQNLEPVRPVTIRGHFSKVKDFLVWADQRGITALPAVTAEDLEAYSQRLIDLRNTRHDRTAKLGAVRLLWGYRTKLFTPTLSLDPITVWADPSSAAVRKISSRARENRTHRIPEQILAPLLTWALRWTEEFADDVLRAQEEYLQLRDSPPLAGRGSGHTGHRDRLDEVLDHYRTTGRPLPLRTYAGGLGSRLGVNVHFLARKARVHPSTMVGELCWPLVEEAFDEFGLDDATYLHTPIRAKLDGHPWVKAIDYNNIEMYVRLLQTAAYIVIAFLSGMRDSEVKHMKRGCVNVWRDEDGRAVRHRVTSQAFKGEDTPLGVEATWIVNATVARAVDVLERMHSEAHNLLFTLPAVSRGYKRSGEISTNRPAPTVKNSTVTNRDLTEFLQWVNQYCADHGRDDRIPDVNGQEWRLQTRQFRRTLAWFIARQPGGTIAGAIQYRHHSVQMFEGYAGTSSSGFRHEVEAEQALARGEKLGDLILSPAPGQLAGPAAAEAESRLSAFENDVQFLGKVIADEKRLARHMRRHDPHIYPGEFVTCVYNADRALCRRGDDDGPSLPDCQPLKCRNVALTAENANAFLAWLQRMENALANGVLLAPYLRDRMEQRRTELTDFLNANNIPTTTTQETER</sequence>
<proteinExistence type="predicted"/>
<dbReference type="Proteomes" id="UP001164439">
    <property type="component" value="Chromosome"/>
</dbReference>
<gene>
    <name evidence="2" type="ORF">STRCI_005803</name>
</gene>
<keyword evidence="1" id="KW-0233">DNA recombination</keyword>
<accession>A0ABY7KIM3</accession>
<dbReference type="InterPro" id="IPR011010">
    <property type="entry name" value="DNA_brk_join_enz"/>
</dbReference>
<name>A0ABY7KIM3_9ACTN</name>
<evidence type="ECO:0008006" key="4">
    <source>
        <dbReference type="Google" id="ProtNLM"/>
    </source>
</evidence>
<evidence type="ECO:0000313" key="2">
    <source>
        <dbReference type="EMBL" id="WAZ24389.1"/>
    </source>
</evidence>
<evidence type="ECO:0000256" key="1">
    <source>
        <dbReference type="ARBA" id="ARBA00023172"/>
    </source>
</evidence>
<organism evidence="2 3">
    <name type="scientific">Streptomyces cinnabarinus</name>
    <dbReference type="NCBI Taxonomy" id="67287"/>
    <lineage>
        <taxon>Bacteria</taxon>
        <taxon>Bacillati</taxon>
        <taxon>Actinomycetota</taxon>
        <taxon>Actinomycetes</taxon>
        <taxon>Kitasatosporales</taxon>
        <taxon>Streptomycetaceae</taxon>
        <taxon>Streptomyces</taxon>
    </lineage>
</organism>
<protein>
    <recommendedName>
        <fullName evidence="4">Integrase</fullName>
    </recommendedName>
</protein>
<dbReference type="RefSeq" id="WP_269661896.1">
    <property type="nucleotide sequence ID" value="NZ_CP114413.1"/>
</dbReference>
<dbReference type="Gene3D" id="1.10.443.10">
    <property type="entry name" value="Intergrase catalytic core"/>
    <property type="match status" value="1"/>
</dbReference>
<dbReference type="EMBL" id="CP114413">
    <property type="protein sequence ID" value="WAZ24389.1"/>
    <property type="molecule type" value="Genomic_DNA"/>
</dbReference>